<evidence type="ECO:0008006" key="2">
    <source>
        <dbReference type="Google" id="ProtNLM"/>
    </source>
</evidence>
<dbReference type="RefSeq" id="WP_128205711.1">
    <property type="nucleotide sequence ID" value="NZ_CAAHAT010000003.1"/>
</dbReference>
<name>A0A483IUT8_KLEPN</name>
<evidence type="ECO:0000313" key="1">
    <source>
        <dbReference type="EMBL" id="TCX37551.1"/>
    </source>
</evidence>
<sequence length="376" mass="43647">MKKITKRERDRDILRAYLHRTGRDILEAGRAKITPISKASKINRWITAQIKSGLDCEIKRNRDLFLTLPTIMNFSTNYHRTMQAIQTIRHLTGRRMFNNQCYRLCFVDFSKIRYISASAALVLTAELSKWDDSVKKRLRPKVKSWDKNILSQFDELGFFDLFSNKDSFELEKEKEPSNISFVKYMKGHLHDDEKTQLLKREIKRIVGEDLGKWTFLYSGLSEAITNVVHHAYPDNKGYHEDDKQWYLTASYDGENRIIKVVFYDQGITIPGSLPESKIHEKVLSYLSKLPLAERKRDEQLLKAAVEIKRSSTGEIDRGKGLQDLLEFIKQRGEGYLSIMSGKGLYKYSQQNNKTEVKSVSFTLPVCGTLIVWSTKL</sequence>
<reference evidence="1" key="1">
    <citation type="submission" date="2019-01" db="EMBL/GenBank/DDBJ databases">
        <authorList>
            <person name="Lista F."/>
            <person name="Anselmo A."/>
        </authorList>
    </citation>
    <scope>NUCLEOTIDE SEQUENCE</scope>
    <source>
        <strain evidence="1">11S</strain>
    </source>
</reference>
<organism evidence="1">
    <name type="scientific">Klebsiella pneumoniae</name>
    <dbReference type="NCBI Taxonomy" id="573"/>
    <lineage>
        <taxon>Bacteria</taxon>
        <taxon>Pseudomonadati</taxon>
        <taxon>Pseudomonadota</taxon>
        <taxon>Gammaproteobacteria</taxon>
        <taxon>Enterobacterales</taxon>
        <taxon>Enterobacteriaceae</taxon>
        <taxon>Klebsiella/Raoultella group</taxon>
        <taxon>Klebsiella</taxon>
        <taxon>Klebsiella pneumoniae complex</taxon>
    </lineage>
</organism>
<proteinExistence type="predicted"/>
<protein>
    <recommendedName>
        <fullName evidence="2">ATP-binding protein</fullName>
    </recommendedName>
</protein>
<dbReference type="EMBL" id="SDCL01000004">
    <property type="protein sequence ID" value="TCX37551.1"/>
    <property type="molecule type" value="Genomic_DNA"/>
</dbReference>
<gene>
    <name evidence="1" type="ORF">ETE67_06890</name>
</gene>
<dbReference type="AlphaFoldDB" id="A0A483IUT8"/>
<comment type="caution">
    <text evidence="1">The sequence shown here is derived from an EMBL/GenBank/DDBJ whole genome shotgun (WGS) entry which is preliminary data.</text>
</comment>
<accession>A0A483IUT8</accession>